<protein>
    <submittedName>
        <fullName evidence="2">Lipase family protein</fullName>
    </submittedName>
</protein>
<dbReference type="InterPro" id="IPR051218">
    <property type="entry name" value="Sec_MonoDiacylglyc_Lipase"/>
</dbReference>
<gene>
    <name evidence="2" type="ORF">OUY18_07880</name>
</gene>
<feature type="domain" description="Fungal lipase-type" evidence="1">
    <location>
        <begin position="52"/>
        <end position="183"/>
    </location>
</feature>
<evidence type="ECO:0000313" key="3">
    <source>
        <dbReference type="Proteomes" id="UP001082703"/>
    </source>
</evidence>
<dbReference type="Pfam" id="PF01764">
    <property type="entry name" value="Lipase_3"/>
    <property type="match status" value="1"/>
</dbReference>
<dbReference type="SUPFAM" id="SSF53474">
    <property type="entry name" value="alpha/beta-Hydrolases"/>
    <property type="match status" value="1"/>
</dbReference>
<name>A0ABT4BTE1_9FIRM</name>
<dbReference type="Gene3D" id="3.40.50.1820">
    <property type="entry name" value="alpha/beta hydrolase"/>
    <property type="match status" value="1"/>
</dbReference>
<reference evidence="2 3" key="1">
    <citation type="submission" date="2022-11" db="EMBL/GenBank/DDBJ databases">
        <authorList>
            <person name="Caiyu Z."/>
        </authorList>
    </citation>
    <scope>NUCLEOTIDE SEQUENCE [LARGE SCALE GENOMIC DNA]</scope>
    <source>
        <strain evidence="2 3">YR-4</strain>
    </source>
</reference>
<dbReference type="RefSeq" id="WP_268058220.1">
    <property type="nucleotide sequence ID" value="NZ_JAPOHA010000007.1"/>
</dbReference>
<dbReference type="EMBL" id="JAPOHA010000007">
    <property type="protein sequence ID" value="MCY1714169.1"/>
    <property type="molecule type" value="Genomic_DNA"/>
</dbReference>
<dbReference type="PANTHER" id="PTHR45856:SF11">
    <property type="entry name" value="FUNGAL LIPASE-LIKE DOMAIN-CONTAINING PROTEIN"/>
    <property type="match status" value="1"/>
</dbReference>
<organism evidence="2 3">
    <name type="scientific">Caproiciproducens galactitolivorans</name>
    <dbReference type="NCBI Taxonomy" id="642589"/>
    <lineage>
        <taxon>Bacteria</taxon>
        <taxon>Bacillati</taxon>
        <taxon>Bacillota</taxon>
        <taxon>Clostridia</taxon>
        <taxon>Eubacteriales</taxon>
        <taxon>Acutalibacteraceae</taxon>
        <taxon>Caproiciproducens</taxon>
    </lineage>
</organism>
<proteinExistence type="predicted"/>
<comment type="caution">
    <text evidence="2">The sequence shown here is derived from an EMBL/GenBank/DDBJ whole genome shotgun (WGS) entry which is preliminary data.</text>
</comment>
<keyword evidence="3" id="KW-1185">Reference proteome</keyword>
<sequence length="225" mass="25584">MQASDVINAMELSAAAYREIQPIFPGGSFFVIDDPKTDVQCYLRKKNGCLTITFRGSNSCQDWKTNLTFRRKVIPYGNNESKIRVHTGFLEAYKSPAVRNNIHSVISNDIYQVKISGHSQGAALAILCAVDLEYNYPEIDYEVILFGAPRVGNRAFQKSYDKRVFKTLRIENGNDIVTKIPFVFMGYRHVGIEIHIGTPKIPGLFSFKSHYPQAYYKNLFKLLRG</sequence>
<accession>A0ABT4BTE1</accession>
<evidence type="ECO:0000313" key="2">
    <source>
        <dbReference type="EMBL" id="MCY1714169.1"/>
    </source>
</evidence>
<dbReference type="InterPro" id="IPR002921">
    <property type="entry name" value="Fungal_lipase-type"/>
</dbReference>
<evidence type="ECO:0000259" key="1">
    <source>
        <dbReference type="Pfam" id="PF01764"/>
    </source>
</evidence>
<dbReference type="CDD" id="cd00519">
    <property type="entry name" value="Lipase_3"/>
    <property type="match status" value="1"/>
</dbReference>
<dbReference type="Proteomes" id="UP001082703">
    <property type="component" value="Unassembled WGS sequence"/>
</dbReference>
<dbReference type="InterPro" id="IPR029058">
    <property type="entry name" value="AB_hydrolase_fold"/>
</dbReference>
<dbReference type="PANTHER" id="PTHR45856">
    <property type="entry name" value="ALPHA/BETA-HYDROLASES SUPERFAMILY PROTEIN"/>
    <property type="match status" value="1"/>
</dbReference>